<dbReference type="AlphaFoldDB" id="A2FWS4"/>
<reference evidence="2" key="1">
    <citation type="submission" date="2006-10" db="EMBL/GenBank/DDBJ databases">
        <authorList>
            <person name="Amadeo P."/>
            <person name="Zhao Q."/>
            <person name="Wortman J."/>
            <person name="Fraser-Liggett C."/>
            <person name="Carlton J."/>
        </authorList>
    </citation>
    <scope>NUCLEOTIDE SEQUENCE</scope>
    <source>
        <strain evidence="2">G3</strain>
    </source>
</reference>
<dbReference type="PROSITE" id="PS51352">
    <property type="entry name" value="THIOREDOXIN_2"/>
    <property type="match status" value="1"/>
</dbReference>
<dbReference type="InParanoid" id="A2FWS4"/>
<dbReference type="SMR" id="A2FWS4"/>
<dbReference type="Proteomes" id="UP000001542">
    <property type="component" value="Unassembled WGS sequence"/>
</dbReference>
<protein>
    <recommendedName>
        <fullName evidence="1">Thioredoxin domain-containing protein</fullName>
    </recommendedName>
</protein>
<dbReference type="KEGG" id="tva:4748324"/>
<organism evidence="2 3">
    <name type="scientific">Trichomonas vaginalis (strain ATCC PRA-98 / G3)</name>
    <dbReference type="NCBI Taxonomy" id="412133"/>
    <lineage>
        <taxon>Eukaryota</taxon>
        <taxon>Metamonada</taxon>
        <taxon>Parabasalia</taxon>
        <taxon>Trichomonadida</taxon>
        <taxon>Trichomonadidae</taxon>
        <taxon>Trichomonas</taxon>
    </lineage>
</organism>
<dbReference type="VEuPathDB" id="TrichDB:TVAG_041120"/>
<evidence type="ECO:0000313" key="3">
    <source>
        <dbReference type="Proteomes" id="UP000001542"/>
    </source>
</evidence>
<proteinExistence type="predicted"/>
<dbReference type="InterPro" id="IPR036249">
    <property type="entry name" value="Thioredoxin-like_sf"/>
</dbReference>
<evidence type="ECO:0000313" key="2">
    <source>
        <dbReference type="EMBL" id="EAX90637.1"/>
    </source>
</evidence>
<dbReference type="EMBL" id="DS114092">
    <property type="protein sequence ID" value="EAX90637.1"/>
    <property type="molecule type" value="Genomic_DNA"/>
</dbReference>
<gene>
    <name evidence="2" type="ORF">TVAG_041120</name>
</gene>
<sequence length="144" mass="17132">MFFTLLATIASKDWLEFKLEDYDALVANSTNRPIFALMHAYWCPMCHGQKERFKAFYNKQSSKLNMTFSLIHCDDREWCRRQGAYSIPYWFVMYGSDPFKWNHTTSTDIRQWQKLVNEASYNFERAKTLRAAEDATSAERKQNL</sequence>
<dbReference type="VEuPathDB" id="TrichDB:TVAGG3_0892880"/>
<dbReference type="RefSeq" id="XP_001303567.1">
    <property type="nucleotide sequence ID" value="XM_001303566.1"/>
</dbReference>
<reference evidence="2" key="2">
    <citation type="journal article" date="2007" name="Science">
        <title>Draft genome sequence of the sexually transmitted pathogen Trichomonas vaginalis.</title>
        <authorList>
            <person name="Carlton J.M."/>
            <person name="Hirt R.P."/>
            <person name="Silva J.C."/>
            <person name="Delcher A.L."/>
            <person name="Schatz M."/>
            <person name="Zhao Q."/>
            <person name="Wortman J.R."/>
            <person name="Bidwell S.L."/>
            <person name="Alsmark U.C.M."/>
            <person name="Besteiro S."/>
            <person name="Sicheritz-Ponten T."/>
            <person name="Noel C.J."/>
            <person name="Dacks J.B."/>
            <person name="Foster P.G."/>
            <person name="Simillion C."/>
            <person name="Van de Peer Y."/>
            <person name="Miranda-Saavedra D."/>
            <person name="Barton G.J."/>
            <person name="Westrop G.D."/>
            <person name="Mueller S."/>
            <person name="Dessi D."/>
            <person name="Fiori P.L."/>
            <person name="Ren Q."/>
            <person name="Paulsen I."/>
            <person name="Zhang H."/>
            <person name="Bastida-Corcuera F.D."/>
            <person name="Simoes-Barbosa A."/>
            <person name="Brown M.T."/>
            <person name="Hayes R.D."/>
            <person name="Mukherjee M."/>
            <person name="Okumura C.Y."/>
            <person name="Schneider R."/>
            <person name="Smith A.J."/>
            <person name="Vanacova S."/>
            <person name="Villalvazo M."/>
            <person name="Haas B.J."/>
            <person name="Pertea M."/>
            <person name="Feldblyum T.V."/>
            <person name="Utterback T.R."/>
            <person name="Shu C.L."/>
            <person name="Osoegawa K."/>
            <person name="de Jong P.J."/>
            <person name="Hrdy I."/>
            <person name="Horvathova L."/>
            <person name="Zubacova Z."/>
            <person name="Dolezal P."/>
            <person name="Malik S.B."/>
            <person name="Logsdon J.M. Jr."/>
            <person name="Henze K."/>
            <person name="Gupta A."/>
            <person name="Wang C.C."/>
            <person name="Dunne R.L."/>
            <person name="Upcroft J.A."/>
            <person name="Upcroft P."/>
            <person name="White O."/>
            <person name="Salzberg S.L."/>
            <person name="Tang P."/>
            <person name="Chiu C.-H."/>
            <person name="Lee Y.-S."/>
            <person name="Embley T.M."/>
            <person name="Coombs G.H."/>
            <person name="Mottram J.C."/>
            <person name="Tachezy J."/>
            <person name="Fraser-Liggett C.M."/>
            <person name="Johnson P.J."/>
        </authorList>
    </citation>
    <scope>NUCLEOTIDE SEQUENCE [LARGE SCALE GENOMIC DNA]</scope>
    <source>
        <strain evidence="2">G3</strain>
    </source>
</reference>
<dbReference type="InterPro" id="IPR013766">
    <property type="entry name" value="Thioredoxin_domain"/>
</dbReference>
<feature type="domain" description="Thioredoxin" evidence="1">
    <location>
        <begin position="1"/>
        <end position="121"/>
    </location>
</feature>
<dbReference type="SUPFAM" id="SSF52833">
    <property type="entry name" value="Thioredoxin-like"/>
    <property type="match status" value="1"/>
</dbReference>
<keyword evidence="3" id="KW-1185">Reference proteome</keyword>
<evidence type="ECO:0000259" key="1">
    <source>
        <dbReference type="PROSITE" id="PS51352"/>
    </source>
</evidence>
<dbReference type="Gene3D" id="3.40.30.10">
    <property type="entry name" value="Glutaredoxin"/>
    <property type="match status" value="1"/>
</dbReference>
<name>A2FWS4_TRIV3</name>
<accession>A2FWS4</accession>